<dbReference type="EMBL" id="GL876982">
    <property type="protein sequence ID" value="KLU92615.1"/>
    <property type="molecule type" value="Genomic_DNA"/>
</dbReference>
<reference evidence="2" key="2">
    <citation type="submission" date="2010-05" db="EMBL/GenBank/DDBJ databases">
        <title>The Genome Sequence of Magnaporthe poae strain ATCC 64411.</title>
        <authorList>
            <consortium name="The Broad Institute Genome Sequencing Platform"/>
            <consortium name="Broad Institute Genome Sequencing Center for Infectious Disease"/>
            <person name="Ma L.-J."/>
            <person name="Dead R."/>
            <person name="Young S."/>
            <person name="Zeng Q."/>
            <person name="Koehrsen M."/>
            <person name="Alvarado L."/>
            <person name="Berlin A."/>
            <person name="Chapman S.B."/>
            <person name="Chen Z."/>
            <person name="Freedman E."/>
            <person name="Gellesch M."/>
            <person name="Goldberg J."/>
            <person name="Griggs A."/>
            <person name="Gujja S."/>
            <person name="Heilman E.R."/>
            <person name="Heiman D."/>
            <person name="Hepburn T."/>
            <person name="Howarth C."/>
            <person name="Jen D."/>
            <person name="Larson L."/>
            <person name="Mehta T."/>
            <person name="Neiman D."/>
            <person name="Pearson M."/>
            <person name="Roberts A."/>
            <person name="Saif S."/>
            <person name="Shea T."/>
            <person name="Shenoy N."/>
            <person name="Sisk P."/>
            <person name="Stolte C."/>
            <person name="Sykes S."/>
            <person name="Walk T."/>
            <person name="White J."/>
            <person name="Yandava C."/>
            <person name="Haas B."/>
            <person name="Nusbaum C."/>
            <person name="Birren B."/>
        </authorList>
    </citation>
    <scope>NUCLEOTIDE SEQUENCE</scope>
    <source>
        <strain evidence="2">ATCC 64411</strain>
    </source>
</reference>
<dbReference type="OrthoDB" id="192832at2759"/>
<keyword evidence="4" id="KW-1185">Reference proteome</keyword>
<feature type="signal peptide" evidence="1">
    <location>
        <begin position="1"/>
        <end position="18"/>
    </location>
</feature>
<organism evidence="3 4">
    <name type="scientific">Magnaporthiopsis poae (strain ATCC 64411 / 73-15)</name>
    <name type="common">Kentucky bluegrass fungus</name>
    <name type="synonym">Magnaporthe poae</name>
    <dbReference type="NCBI Taxonomy" id="644358"/>
    <lineage>
        <taxon>Eukaryota</taxon>
        <taxon>Fungi</taxon>
        <taxon>Dikarya</taxon>
        <taxon>Ascomycota</taxon>
        <taxon>Pezizomycotina</taxon>
        <taxon>Sordariomycetes</taxon>
        <taxon>Sordariomycetidae</taxon>
        <taxon>Magnaporthales</taxon>
        <taxon>Magnaporthaceae</taxon>
        <taxon>Magnaporthiopsis</taxon>
    </lineage>
</organism>
<reference evidence="2" key="3">
    <citation type="submission" date="2011-03" db="EMBL/GenBank/DDBJ databases">
        <title>Annotation of Magnaporthe poae ATCC 64411.</title>
        <authorList>
            <person name="Ma L.-J."/>
            <person name="Dead R."/>
            <person name="Young S.K."/>
            <person name="Zeng Q."/>
            <person name="Gargeya S."/>
            <person name="Fitzgerald M."/>
            <person name="Haas B."/>
            <person name="Abouelleil A."/>
            <person name="Alvarado L."/>
            <person name="Arachchi H.M."/>
            <person name="Berlin A."/>
            <person name="Brown A."/>
            <person name="Chapman S.B."/>
            <person name="Chen Z."/>
            <person name="Dunbar C."/>
            <person name="Freedman E."/>
            <person name="Gearin G."/>
            <person name="Gellesch M."/>
            <person name="Goldberg J."/>
            <person name="Griggs A."/>
            <person name="Gujja S."/>
            <person name="Heiman D."/>
            <person name="Howarth C."/>
            <person name="Larson L."/>
            <person name="Lui A."/>
            <person name="MacDonald P.J.P."/>
            <person name="Mehta T."/>
            <person name="Montmayeur A."/>
            <person name="Murphy C."/>
            <person name="Neiman D."/>
            <person name="Pearson M."/>
            <person name="Priest M."/>
            <person name="Roberts A."/>
            <person name="Saif S."/>
            <person name="Shea T."/>
            <person name="Shenoy N."/>
            <person name="Sisk P."/>
            <person name="Stolte C."/>
            <person name="Sykes S."/>
            <person name="Yandava C."/>
            <person name="Wortman J."/>
            <person name="Nusbaum C."/>
            <person name="Birren B."/>
        </authorList>
    </citation>
    <scope>NUCLEOTIDE SEQUENCE</scope>
    <source>
        <strain evidence="2">ATCC 64411</strain>
    </source>
</reference>
<keyword evidence="1" id="KW-0732">Signal</keyword>
<dbReference type="EMBL" id="ADBL01002847">
    <property type="status" value="NOT_ANNOTATED_CDS"/>
    <property type="molecule type" value="Genomic_DNA"/>
</dbReference>
<evidence type="ECO:0000313" key="4">
    <source>
        <dbReference type="Proteomes" id="UP000011715"/>
    </source>
</evidence>
<accession>A0A0C4EFK9</accession>
<dbReference type="Pfam" id="PF26113">
    <property type="entry name" value="GH16_XgeA"/>
    <property type="match status" value="1"/>
</dbReference>
<evidence type="ECO:0000313" key="2">
    <source>
        <dbReference type="EMBL" id="KLU92615.1"/>
    </source>
</evidence>
<dbReference type="Proteomes" id="UP000011715">
    <property type="component" value="Unassembled WGS sequence"/>
</dbReference>
<sequence length="335" mass="36507">MSKSSLILFLAAAAGVSAQYRLTRTYDRTNFFDQFYFRDAAYFRQLIGVNDPTNGFVEYVSASEATRTGLAEIRGSQIYVGADSKATVPTSGIGRKSVRLESKQTFDTGLLIADIQHMPGNSCGVWPAFWSFNFAESPYSEIDILEGNGWTRQSANTVSLHTCGTCNFPNLQGPELRKDCDLHAGANCEGGDNPSGCGVDGATNSFGTGFNSNNGGVYATLLDSSGIKIWFFPRSRIPADISSGRPTPSVSQWGTPQANFQSGSSCNVPQRFKNQTIIINTAFCGDIIYDWTEQTEGNPQCRSAPGGTCEAYVGRNPQAYTEAYWLFNSIKLYQQ</sequence>
<dbReference type="SUPFAM" id="SSF49899">
    <property type="entry name" value="Concanavalin A-like lectins/glucanases"/>
    <property type="match status" value="1"/>
</dbReference>
<evidence type="ECO:0000256" key="1">
    <source>
        <dbReference type="SAM" id="SignalP"/>
    </source>
</evidence>
<dbReference type="CDD" id="cd02181">
    <property type="entry name" value="GH16_fungal_Lam16A_glucanase"/>
    <property type="match status" value="1"/>
</dbReference>
<dbReference type="Gene3D" id="2.60.120.200">
    <property type="match status" value="1"/>
</dbReference>
<dbReference type="OMA" id="VADISHM"/>
<reference evidence="3" key="5">
    <citation type="submission" date="2015-06" db="UniProtKB">
        <authorList>
            <consortium name="EnsemblFungi"/>
        </authorList>
    </citation>
    <scope>IDENTIFICATION</scope>
    <source>
        <strain evidence="3">ATCC 64411</strain>
    </source>
</reference>
<dbReference type="PANTHER" id="PTHR10963">
    <property type="entry name" value="GLYCOSYL HYDROLASE-RELATED"/>
    <property type="match status" value="1"/>
</dbReference>
<dbReference type="EnsemblFungi" id="MAPG_11560T0">
    <property type="protein sequence ID" value="MAPG_11560T0"/>
    <property type="gene ID" value="MAPG_11560"/>
</dbReference>
<protein>
    <submittedName>
        <fullName evidence="2 3">Uncharacterized protein</fullName>
    </submittedName>
</protein>
<name>A0A0C4EFK9_MAGP6</name>
<dbReference type="VEuPathDB" id="FungiDB:MAPG_11560"/>
<gene>
    <name evidence="2" type="ORF">MAPG_11560</name>
</gene>
<dbReference type="PANTHER" id="PTHR10963:SF24">
    <property type="entry name" value="GLYCOSIDASE C21B10.07-RELATED"/>
    <property type="match status" value="1"/>
</dbReference>
<dbReference type="STRING" id="644358.A0A0C4EFK9"/>
<feature type="chain" id="PRO_5009386199" evidence="1">
    <location>
        <begin position="19"/>
        <end position="335"/>
    </location>
</feature>
<dbReference type="InterPro" id="IPR013320">
    <property type="entry name" value="ConA-like_dom_sf"/>
</dbReference>
<reference evidence="3" key="4">
    <citation type="journal article" date="2015" name="G3 (Bethesda)">
        <title>Genome sequences of three phytopathogenic species of the Magnaporthaceae family of fungi.</title>
        <authorList>
            <person name="Okagaki L.H."/>
            <person name="Nunes C.C."/>
            <person name="Sailsbery J."/>
            <person name="Clay B."/>
            <person name="Brown D."/>
            <person name="John T."/>
            <person name="Oh Y."/>
            <person name="Young N."/>
            <person name="Fitzgerald M."/>
            <person name="Haas B.J."/>
            <person name="Zeng Q."/>
            <person name="Young S."/>
            <person name="Adiconis X."/>
            <person name="Fan L."/>
            <person name="Levin J.Z."/>
            <person name="Mitchell T.K."/>
            <person name="Okubara P.A."/>
            <person name="Farman M.L."/>
            <person name="Kohn L.M."/>
            <person name="Birren B."/>
            <person name="Ma L.-J."/>
            <person name="Dean R.A."/>
        </authorList>
    </citation>
    <scope>NUCLEOTIDE SEQUENCE</scope>
    <source>
        <strain evidence="3">ATCC 64411 / 73-15</strain>
    </source>
</reference>
<dbReference type="InterPro" id="IPR050546">
    <property type="entry name" value="Glycosyl_Hydrlase_16"/>
</dbReference>
<evidence type="ECO:0000313" key="3">
    <source>
        <dbReference type="EnsemblFungi" id="MAPG_11560T0"/>
    </source>
</evidence>
<dbReference type="GO" id="GO:0009251">
    <property type="term" value="P:glucan catabolic process"/>
    <property type="evidence" value="ECO:0007669"/>
    <property type="project" value="TreeGrafter"/>
</dbReference>
<reference evidence="4" key="1">
    <citation type="submission" date="2010-05" db="EMBL/GenBank/DDBJ databases">
        <title>The genome sequence of Magnaporthe poae strain ATCC 64411.</title>
        <authorList>
            <person name="Ma L.-J."/>
            <person name="Dead R."/>
            <person name="Young S."/>
            <person name="Zeng Q."/>
            <person name="Koehrsen M."/>
            <person name="Alvarado L."/>
            <person name="Berlin A."/>
            <person name="Chapman S.B."/>
            <person name="Chen Z."/>
            <person name="Freedman E."/>
            <person name="Gellesch M."/>
            <person name="Goldberg J."/>
            <person name="Griggs A."/>
            <person name="Gujja S."/>
            <person name="Heilman E.R."/>
            <person name="Heiman D."/>
            <person name="Hepburn T."/>
            <person name="Howarth C."/>
            <person name="Jen D."/>
            <person name="Larson L."/>
            <person name="Mehta T."/>
            <person name="Neiman D."/>
            <person name="Pearson M."/>
            <person name="Roberts A."/>
            <person name="Saif S."/>
            <person name="Shea T."/>
            <person name="Shenoy N."/>
            <person name="Sisk P."/>
            <person name="Stolte C."/>
            <person name="Sykes S."/>
            <person name="Walk T."/>
            <person name="White J."/>
            <person name="Yandava C."/>
            <person name="Haas B."/>
            <person name="Nusbaum C."/>
            <person name="Birren B."/>
        </authorList>
    </citation>
    <scope>NUCLEOTIDE SEQUENCE [LARGE SCALE GENOMIC DNA]</scope>
    <source>
        <strain evidence="4">ATCC 64411 / 73-15</strain>
    </source>
</reference>
<proteinExistence type="predicted"/>
<dbReference type="AlphaFoldDB" id="A0A0C4EFK9"/>
<dbReference type="eggNOG" id="ENOG502SKA3">
    <property type="taxonomic scope" value="Eukaryota"/>
</dbReference>